<dbReference type="Pfam" id="PF13548">
    <property type="entry name" value="DUF4126"/>
    <property type="match status" value="1"/>
</dbReference>
<feature type="domain" description="DUF4126" evidence="2">
    <location>
        <begin position="14"/>
        <end position="185"/>
    </location>
</feature>
<sequence>MEQVPAMQFLVAGALGLGLAACSGFRVFVPLLAASIAYHTGYLAPAAGFAWLGTWAALLTLATATVVEVAGYYIPLVDHLLDTLTTPASFVAGTILMTSALPHLDPTLRWTLGILVGGGTAGLVQTGTALLRGTSTATTGGLANPVLATAENTLAVGGVAITLLLPLVAAGLVVLLLVFILTRLRRWRMRRRAATLSRLEQNQRQTRT</sequence>
<keyword evidence="1" id="KW-0812">Transmembrane</keyword>
<evidence type="ECO:0000256" key="1">
    <source>
        <dbReference type="SAM" id="Phobius"/>
    </source>
</evidence>
<dbReference type="Proteomes" id="UP001479606">
    <property type="component" value="Unassembled WGS sequence"/>
</dbReference>
<accession>A0ABU9LRU8</accession>
<dbReference type="EMBL" id="JBCEVZ010000006">
    <property type="protein sequence ID" value="MEL5993404.1"/>
    <property type="molecule type" value="Genomic_DNA"/>
</dbReference>
<name>A0ABU9LRU8_9BACT</name>
<dbReference type="RefSeq" id="WP_342296249.1">
    <property type="nucleotide sequence ID" value="NZ_JBCEVZ010000006.1"/>
</dbReference>
<organism evidence="3 4">
    <name type="scientific">Hymenobacter segetis</name>
    <dbReference type="NCBI Taxonomy" id="2025509"/>
    <lineage>
        <taxon>Bacteria</taxon>
        <taxon>Pseudomonadati</taxon>
        <taxon>Bacteroidota</taxon>
        <taxon>Cytophagia</taxon>
        <taxon>Cytophagales</taxon>
        <taxon>Hymenobacteraceae</taxon>
        <taxon>Hymenobacter</taxon>
    </lineage>
</organism>
<comment type="caution">
    <text evidence="3">The sequence shown here is derived from an EMBL/GenBank/DDBJ whole genome shotgun (WGS) entry which is preliminary data.</text>
</comment>
<keyword evidence="1" id="KW-1133">Transmembrane helix</keyword>
<keyword evidence="1" id="KW-0472">Membrane</keyword>
<protein>
    <submittedName>
        <fullName evidence="3">DUF4126 domain-containing protein</fullName>
    </submittedName>
</protein>
<feature type="transmembrane region" description="Helical" evidence="1">
    <location>
        <begin position="49"/>
        <end position="73"/>
    </location>
</feature>
<feature type="transmembrane region" description="Helical" evidence="1">
    <location>
        <begin position="80"/>
        <end position="101"/>
    </location>
</feature>
<keyword evidence="4" id="KW-1185">Reference proteome</keyword>
<gene>
    <name evidence="3" type="ORF">AAFH49_04235</name>
</gene>
<reference evidence="3 4" key="1">
    <citation type="journal article" date="2018" name="Arch. Microbiol.">
        <title>Hymenobacter segetis sp. nov., isolated from soil.</title>
        <authorList>
            <person name="Ten L.N."/>
            <person name="Lim S.J."/>
            <person name="Kim B.O."/>
            <person name="Kang I.K."/>
            <person name="Jung H.Y."/>
        </authorList>
    </citation>
    <scope>NUCLEOTIDE SEQUENCE [LARGE SCALE GENOMIC DNA]</scope>
    <source>
        <strain evidence="3 4">S7-3-11</strain>
    </source>
</reference>
<dbReference type="InterPro" id="IPR025196">
    <property type="entry name" value="DUF4126"/>
</dbReference>
<proteinExistence type="predicted"/>
<evidence type="ECO:0000313" key="3">
    <source>
        <dbReference type="EMBL" id="MEL5993404.1"/>
    </source>
</evidence>
<evidence type="ECO:0000259" key="2">
    <source>
        <dbReference type="Pfam" id="PF13548"/>
    </source>
</evidence>
<evidence type="ECO:0000313" key="4">
    <source>
        <dbReference type="Proteomes" id="UP001479606"/>
    </source>
</evidence>
<feature type="transmembrane region" description="Helical" evidence="1">
    <location>
        <begin position="154"/>
        <end position="182"/>
    </location>
</feature>